<evidence type="ECO:0000313" key="10">
    <source>
        <dbReference type="Proteomes" id="UP001146793"/>
    </source>
</evidence>
<keyword evidence="11" id="KW-1185">Reference proteome</keyword>
<evidence type="ECO:0000256" key="1">
    <source>
        <dbReference type="ARBA" id="ARBA00004370"/>
    </source>
</evidence>
<evidence type="ECO:0000256" key="4">
    <source>
        <dbReference type="ARBA" id="ARBA00023136"/>
    </source>
</evidence>
<feature type="transmembrane region" description="Helical" evidence="6">
    <location>
        <begin position="209"/>
        <end position="229"/>
    </location>
</feature>
<comment type="caution">
    <text evidence="8">The sequence shown here is derived from an EMBL/GenBank/DDBJ whole genome shotgun (WGS) entry which is preliminary data.</text>
</comment>
<protein>
    <submittedName>
        <fullName evidence="8">Snare-domain-containing protein</fullName>
    </submittedName>
</protein>
<dbReference type="GO" id="GO:0006886">
    <property type="term" value="P:intracellular protein transport"/>
    <property type="evidence" value="ECO:0007669"/>
    <property type="project" value="TreeGrafter"/>
</dbReference>
<dbReference type="GO" id="GO:0031201">
    <property type="term" value="C:SNARE complex"/>
    <property type="evidence" value="ECO:0007669"/>
    <property type="project" value="TreeGrafter"/>
</dbReference>
<evidence type="ECO:0000313" key="8">
    <source>
        <dbReference type="EMBL" id="KAJ3437033.1"/>
    </source>
</evidence>
<keyword evidence="4 6" id="KW-0472">Membrane</keyword>
<evidence type="ECO:0000256" key="3">
    <source>
        <dbReference type="ARBA" id="ARBA00023054"/>
    </source>
</evidence>
<feature type="coiled-coil region" evidence="5">
    <location>
        <begin position="50"/>
        <end position="101"/>
    </location>
</feature>
<sequence length="244" mass="28516">MQQSEKWLELYEELEIKIRTTASQILNKKKQEKDNQINSRQPNIIIRKSLTEIKTLISQLSKDLKEMKSDFRKYGLTFGEYNRRKNLIKDKQRDYKKLQQDFATKPIESIVTKKLKDGPLEETKETQGLNNEELLELEKENIDKQDELIDKVGVSVQRQTQIALAISGELDEQKPLLDDIDTKMTKTNSKIVKNTKRLSRFEKLSKKKGMTCIICFLILVIVFLCFLLFTSQGTKLLDNTKKKL</sequence>
<dbReference type="EMBL" id="JAOAOG010000055">
    <property type="protein sequence ID" value="KAJ6251659.1"/>
    <property type="molecule type" value="Genomic_DNA"/>
</dbReference>
<proteinExistence type="predicted"/>
<keyword evidence="6" id="KW-0812">Transmembrane</keyword>
<evidence type="ECO:0000256" key="6">
    <source>
        <dbReference type="SAM" id="Phobius"/>
    </source>
</evidence>
<dbReference type="PROSITE" id="PS50192">
    <property type="entry name" value="T_SNARE"/>
    <property type="match status" value="1"/>
</dbReference>
<reference evidence="8" key="2">
    <citation type="submission" date="2022-08" db="EMBL/GenBank/DDBJ databases">
        <title>Novel sulphate-reducing endosymbionts in the free-living metamonad Anaeramoeba.</title>
        <authorList>
            <person name="Jerlstrom-Hultqvist J."/>
            <person name="Cepicka I."/>
            <person name="Gallot-Lavallee L."/>
            <person name="Salas-Leiva D."/>
            <person name="Curtis B.A."/>
            <person name="Zahonova K."/>
            <person name="Pipaliya S."/>
            <person name="Dacks J."/>
            <person name="Roger A.J."/>
        </authorList>
    </citation>
    <scope>NUCLEOTIDE SEQUENCE</scope>
    <source>
        <strain evidence="8">Busselton2</strain>
    </source>
</reference>
<dbReference type="Proteomes" id="UP001146793">
    <property type="component" value="Unassembled WGS sequence"/>
</dbReference>
<accession>A0AAV7Z4V9</accession>
<dbReference type="SUPFAM" id="SSF58038">
    <property type="entry name" value="SNARE fusion complex"/>
    <property type="match status" value="1"/>
</dbReference>
<dbReference type="SMART" id="SM00397">
    <property type="entry name" value="t_SNARE"/>
    <property type="match status" value="1"/>
</dbReference>
<dbReference type="Pfam" id="PF05739">
    <property type="entry name" value="SNARE"/>
    <property type="match status" value="1"/>
</dbReference>
<dbReference type="GO" id="GO:0005484">
    <property type="term" value="F:SNAP receptor activity"/>
    <property type="evidence" value="ECO:0007669"/>
    <property type="project" value="TreeGrafter"/>
</dbReference>
<evidence type="ECO:0000256" key="2">
    <source>
        <dbReference type="ARBA" id="ARBA00022448"/>
    </source>
</evidence>
<dbReference type="GO" id="GO:0048278">
    <property type="term" value="P:vesicle docking"/>
    <property type="evidence" value="ECO:0007669"/>
    <property type="project" value="TreeGrafter"/>
</dbReference>
<dbReference type="GO" id="GO:0006906">
    <property type="term" value="P:vesicle fusion"/>
    <property type="evidence" value="ECO:0007669"/>
    <property type="project" value="TreeGrafter"/>
</dbReference>
<keyword evidence="3 5" id="KW-0175">Coiled coil</keyword>
<gene>
    <name evidence="8" type="ORF">M0812_19101</name>
    <name evidence="9" type="ORF">M0813_14858</name>
</gene>
<evidence type="ECO:0000313" key="9">
    <source>
        <dbReference type="EMBL" id="KAJ6251659.1"/>
    </source>
</evidence>
<dbReference type="Gene3D" id="1.20.5.110">
    <property type="match status" value="1"/>
</dbReference>
<dbReference type="Proteomes" id="UP001150062">
    <property type="component" value="Unassembled WGS sequence"/>
</dbReference>
<reference evidence="9" key="1">
    <citation type="submission" date="2022-08" db="EMBL/GenBank/DDBJ databases">
        <title>Novel sulfate-reducing endosymbionts in the free-living metamonad Anaeramoeba.</title>
        <authorList>
            <person name="Jerlstrom-Hultqvist J."/>
            <person name="Cepicka I."/>
            <person name="Gallot-Lavallee L."/>
            <person name="Salas-Leiva D."/>
            <person name="Curtis B.A."/>
            <person name="Zahonova K."/>
            <person name="Pipaliya S."/>
            <person name="Dacks J."/>
            <person name="Roger A.J."/>
        </authorList>
    </citation>
    <scope>NUCLEOTIDE SEQUENCE</scope>
    <source>
        <strain evidence="9">Schooner1</strain>
    </source>
</reference>
<name>A0AAV7Z4V9_9EUKA</name>
<dbReference type="PANTHER" id="PTHR19957">
    <property type="entry name" value="SYNTAXIN"/>
    <property type="match status" value="1"/>
</dbReference>
<dbReference type="GO" id="GO:0000149">
    <property type="term" value="F:SNARE binding"/>
    <property type="evidence" value="ECO:0007669"/>
    <property type="project" value="TreeGrafter"/>
</dbReference>
<dbReference type="CDD" id="cd15841">
    <property type="entry name" value="SNARE_Qc"/>
    <property type="match status" value="1"/>
</dbReference>
<evidence type="ECO:0000256" key="5">
    <source>
        <dbReference type="SAM" id="Coils"/>
    </source>
</evidence>
<dbReference type="GO" id="GO:0012505">
    <property type="term" value="C:endomembrane system"/>
    <property type="evidence" value="ECO:0007669"/>
    <property type="project" value="TreeGrafter"/>
</dbReference>
<dbReference type="AlphaFoldDB" id="A0AAV7Z4V9"/>
<keyword evidence="2" id="KW-0813">Transport</keyword>
<organism evidence="8 10">
    <name type="scientific">Anaeramoeba flamelloides</name>
    <dbReference type="NCBI Taxonomy" id="1746091"/>
    <lineage>
        <taxon>Eukaryota</taxon>
        <taxon>Metamonada</taxon>
        <taxon>Anaeramoebidae</taxon>
        <taxon>Anaeramoeba</taxon>
    </lineage>
</organism>
<evidence type="ECO:0000259" key="7">
    <source>
        <dbReference type="PROSITE" id="PS50192"/>
    </source>
</evidence>
<evidence type="ECO:0000313" key="11">
    <source>
        <dbReference type="Proteomes" id="UP001150062"/>
    </source>
</evidence>
<feature type="domain" description="T-SNARE coiled-coil homology" evidence="7">
    <location>
        <begin position="139"/>
        <end position="201"/>
    </location>
</feature>
<comment type="subcellular location">
    <subcellularLocation>
        <location evidence="1">Membrane</location>
    </subcellularLocation>
</comment>
<keyword evidence="6" id="KW-1133">Transmembrane helix</keyword>
<dbReference type="InterPro" id="IPR045242">
    <property type="entry name" value="Syntaxin"/>
</dbReference>
<dbReference type="InterPro" id="IPR000727">
    <property type="entry name" value="T_SNARE_dom"/>
</dbReference>
<dbReference type="EMBL" id="JANTQA010000036">
    <property type="protein sequence ID" value="KAJ3437033.1"/>
    <property type="molecule type" value="Genomic_DNA"/>
</dbReference>
<dbReference type="PANTHER" id="PTHR19957:SF124">
    <property type="entry name" value="SYNTAXIN-8"/>
    <property type="match status" value="1"/>
</dbReference>